<proteinExistence type="predicted"/>
<dbReference type="InterPro" id="IPR000843">
    <property type="entry name" value="HTH_LacI"/>
</dbReference>
<dbReference type="InterPro" id="IPR010982">
    <property type="entry name" value="Lambda_DNA-bd_dom_sf"/>
</dbReference>
<dbReference type="SUPFAM" id="SSF53822">
    <property type="entry name" value="Periplasmic binding protein-like I"/>
    <property type="match status" value="1"/>
</dbReference>
<name>A0A3N2BFQ6_9MICO</name>
<dbReference type="AlphaFoldDB" id="A0A3N2BFQ6"/>
<dbReference type="RefSeq" id="WP_123304430.1">
    <property type="nucleotide sequence ID" value="NZ_RKHK01000001.1"/>
</dbReference>
<dbReference type="PANTHER" id="PTHR30146:SF155">
    <property type="entry name" value="ALANINE RACEMASE"/>
    <property type="match status" value="1"/>
</dbReference>
<dbReference type="SUPFAM" id="SSF47413">
    <property type="entry name" value="lambda repressor-like DNA-binding domains"/>
    <property type="match status" value="1"/>
</dbReference>
<keyword evidence="2" id="KW-0238">DNA-binding</keyword>
<evidence type="ECO:0000256" key="1">
    <source>
        <dbReference type="ARBA" id="ARBA00023015"/>
    </source>
</evidence>
<dbReference type="Gene3D" id="3.40.50.2300">
    <property type="match status" value="2"/>
</dbReference>
<dbReference type="GO" id="GO:0000976">
    <property type="term" value="F:transcription cis-regulatory region binding"/>
    <property type="evidence" value="ECO:0007669"/>
    <property type="project" value="TreeGrafter"/>
</dbReference>
<keyword evidence="3" id="KW-0804">Transcription</keyword>
<evidence type="ECO:0000256" key="3">
    <source>
        <dbReference type="ARBA" id="ARBA00023163"/>
    </source>
</evidence>
<dbReference type="EMBL" id="RKHK01000001">
    <property type="protein sequence ID" value="ROR74096.1"/>
    <property type="molecule type" value="Genomic_DNA"/>
</dbReference>
<feature type="domain" description="HTH lacI-type" evidence="4">
    <location>
        <begin position="5"/>
        <end position="59"/>
    </location>
</feature>
<gene>
    <name evidence="5" type="ORF">EDD31_2493</name>
</gene>
<comment type="caution">
    <text evidence="5">The sequence shown here is derived from an EMBL/GenBank/DDBJ whole genome shotgun (WGS) entry which is preliminary data.</text>
</comment>
<dbReference type="GO" id="GO:0003700">
    <property type="term" value="F:DNA-binding transcription factor activity"/>
    <property type="evidence" value="ECO:0007669"/>
    <property type="project" value="TreeGrafter"/>
</dbReference>
<organism evidence="5 6">
    <name type="scientific">Bogoriella caseilytica</name>
    <dbReference type="NCBI Taxonomy" id="56055"/>
    <lineage>
        <taxon>Bacteria</taxon>
        <taxon>Bacillati</taxon>
        <taxon>Actinomycetota</taxon>
        <taxon>Actinomycetes</taxon>
        <taxon>Micrococcales</taxon>
        <taxon>Bogoriellaceae</taxon>
        <taxon>Bogoriella</taxon>
    </lineage>
</organism>
<evidence type="ECO:0000313" key="5">
    <source>
        <dbReference type="EMBL" id="ROR74096.1"/>
    </source>
</evidence>
<dbReference type="Gene3D" id="1.10.260.40">
    <property type="entry name" value="lambda repressor-like DNA-binding domains"/>
    <property type="match status" value="1"/>
</dbReference>
<reference evidence="5 6" key="1">
    <citation type="submission" date="2018-11" db="EMBL/GenBank/DDBJ databases">
        <title>Sequencing the genomes of 1000 actinobacteria strains.</title>
        <authorList>
            <person name="Klenk H.-P."/>
        </authorList>
    </citation>
    <scope>NUCLEOTIDE SEQUENCE [LARGE SCALE GENOMIC DNA]</scope>
    <source>
        <strain evidence="5 6">DSM 11294</strain>
    </source>
</reference>
<evidence type="ECO:0000313" key="6">
    <source>
        <dbReference type="Proteomes" id="UP000280668"/>
    </source>
</evidence>
<dbReference type="CDD" id="cd06267">
    <property type="entry name" value="PBP1_LacI_sugar_binding-like"/>
    <property type="match status" value="1"/>
</dbReference>
<protein>
    <submittedName>
        <fullName evidence="5">LacI family transcriptional regulator</fullName>
    </submittedName>
</protein>
<dbReference type="Pfam" id="PF00356">
    <property type="entry name" value="LacI"/>
    <property type="match status" value="1"/>
</dbReference>
<evidence type="ECO:0000256" key="2">
    <source>
        <dbReference type="ARBA" id="ARBA00023125"/>
    </source>
</evidence>
<evidence type="ECO:0000259" key="4">
    <source>
        <dbReference type="PROSITE" id="PS50932"/>
    </source>
</evidence>
<keyword evidence="6" id="KW-1185">Reference proteome</keyword>
<dbReference type="PROSITE" id="PS50932">
    <property type="entry name" value="HTH_LACI_2"/>
    <property type="match status" value="1"/>
</dbReference>
<keyword evidence="1" id="KW-0805">Transcription regulation</keyword>
<dbReference type="PANTHER" id="PTHR30146">
    <property type="entry name" value="LACI-RELATED TRANSCRIPTIONAL REPRESSOR"/>
    <property type="match status" value="1"/>
</dbReference>
<accession>A0A3N2BFQ6</accession>
<dbReference type="OrthoDB" id="1938857at2"/>
<dbReference type="CDD" id="cd01392">
    <property type="entry name" value="HTH_LacI"/>
    <property type="match status" value="1"/>
</dbReference>
<dbReference type="InterPro" id="IPR046335">
    <property type="entry name" value="LacI/GalR-like_sensor"/>
</dbReference>
<dbReference type="InterPro" id="IPR028082">
    <property type="entry name" value="Peripla_BP_I"/>
</dbReference>
<dbReference type="Pfam" id="PF13377">
    <property type="entry name" value="Peripla_BP_3"/>
    <property type="match status" value="1"/>
</dbReference>
<dbReference type="Proteomes" id="UP000280668">
    <property type="component" value="Unassembled WGS sequence"/>
</dbReference>
<dbReference type="SMART" id="SM00354">
    <property type="entry name" value="HTH_LACI"/>
    <property type="match status" value="1"/>
</dbReference>
<sequence>MAARVTIGELARRLDISTAAVSYALNGQSGVSEETRQRVRALAQELGYHPSSSARALSRARSGAIGVVLTRAPQQIGVEPYYMQVLAGMEMVLAESEMSLLLRVVDAAPGNDLEVYRRWSAERRVDGVVLFDEREDDARFGLLESLGLPAVLQGGPVRGAERYVPPDDAGSARLILGHLRELGHREVLHVGGFGQFMHERRRWRYISAEAQRQQMRACHVASDYTLEGGLEATTTMLSGPDRPTAVIYSNDLMAIGGLRAAQAAGVSIPGELALLSWDDSLLCTISQPAITAVDRHPLAYGRRTAQVLLDVIEGRESTVEPEPVNELRARATTVATRPA</sequence>